<evidence type="ECO:0000256" key="7">
    <source>
        <dbReference type="ARBA" id="ARBA00047989"/>
    </source>
</evidence>
<keyword evidence="4" id="KW-0479">Metal-binding</keyword>
<dbReference type="InterPro" id="IPR011324">
    <property type="entry name" value="Cytotoxic_necrot_fac-like_cat"/>
</dbReference>
<dbReference type="Pfam" id="PF02578">
    <property type="entry name" value="Cu-oxidase_4"/>
    <property type="match status" value="1"/>
</dbReference>
<evidence type="ECO:0000256" key="9">
    <source>
        <dbReference type="ARBA" id="ARBA00049893"/>
    </source>
</evidence>
<proteinExistence type="inferred from homology"/>
<evidence type="ECO:0000256" key="8">
    <source>
        <dbReference type="ARBA" id="ARBA00048968"/>
    </source>
</evidence>
<gene>
    <name evidence="11" type="primary">pgeF</name>
    <name evidence="11" type="ORF">DU000_03465</name>
</gene>
<dbReference type="EMBL" id="QPGB01000001">
    <property type="protein sequence ID" value="RCS59945.1"/>
    <property type="molecule type" value="Genomic_DNA"/>
</dbReference>
<evidence type="ECO:0000256" key="5">
    <source>
        <dbReference type="ARBA" id="ARBA00022801"/>
    </source>
</evidence>
<evidence type="ECO:0000256" key="4">
    <source>
        <dbReference type="ARBA" id="ARBA00022723"/>
    </source>
</evidence>
<evidence type="ECO:0000313" key="11">
    <source>
        <dbReference type="EMBL" id="RCS59945.1"/>
    </source>
</evidence>
<protein>
    <recommendedName>
        <fullName evidence="10">Purine nucleoside phosphorylase</fullName>
    </recommendedName>
</protein>
<comment type="caution">
    <text evidence="11">The sequence shown here is derived from an EMBL/GenBank/DDBJ whole genome shotgun (WGS) entry which is preliminary data.</text>
</comment>
<evidence type="ECO:0000256" key="10">
    <source>
        <dbReference type="RuleBase" id="RU361274"/>
    </source>
</evidence>
<comment type="catalytic activity">
    <reaction evidence="1">
        <text>inosine + phosphate = alpha-D-ribose 1-phosphate + hypoxanthine</text>
        <dbReference type="Rhea" id="RHEA:27646"/>
        <dbReference type="ChEBI" id="CHEBI:17368"/>
        <dbReference type="ChEBI" id="CHEBI:17596"/>
        <dbReference type="ChEBI" id="CHEBI:43474"/>
        <dbReference type="ChEBI" id="CHEBI:57720"/>
        <dbReference type="EC" id="2.4.2.1"/>
    </reaction>
    <physiologicalReaction direction="left-to-right" evidence="1">
        <dbReference type="Rhea" id="RHEA:27647"/>
    </physiologicalReaction>
</comment>
<comment type="catalytic activity">
    <reaction evidence="8">
        <text>adenosine + phosphate = alpha-D-ribose 1-phosphate + adenine</text>
        <dbReference type="Rhea" id="RHEA:27642"/>
        <dbReference type="ChEBI" id="CHEBI:16335"/>
        <dbReference type="ChEBI" id="CHEBI:16708"/>
        <dbReference type="ChEBI" id="CHEBI:43474"/>
        <dbReference type="ChEBI" id="CHEBI:57720"/>
        <dbReference type="EC" id="2.4.2.1"/>
    </reaction>
    <physiologicalReaction direction="left-to-right" evidence="8">
        <dbReference type="Rhea" id="RHEA:27643"/>
    </physiologicalReaction>
</comment>
<evidence type="ECO:0000256" key="2">
    <source>
        <dbReference type="ARBA" id="ARBA00007353"/>
    </source>
</evidence>
<evidence type="ECO:0000313" key="12">
    <source>
        <dbReference type="Proteomes" id="UP000252357"/>
    </source>
</evidence>
<dbReference type="Gene3D" id="3.60.140.10">
    <property type="entry name" value="CNF1/YfiH-like putative cysteine hydrolases"/>
    <property type="match status" value="1"/>
</dbReference>
<sequence>MPADWVVPDWPAPANIRSLITTRNGGVSQGPFAGQHGSGGMNPGLRCGDAVEFVQANRALLRKYLPAEPCWLKQVHGTTLVAAHAPPIRGHAGYEEPEADGSYTHKKGRVCVVMAADCLPVLLTNLGGHVVAAVHAGWRGLAAGVLENAVKTLQETLARYAIPVEQRTLMAYCGPAIGPTAFEVGAEVRQAFTTVHADAAAYFAAHPSVADKYFADIVGLAKLRLGHAGVTQCYGGGLCTVNTPARFYSYRRDQVTGRMAALIWIDDYANLPAATR</sequence>
<dbReference type="NCBIfam" id="TIGR00726">
    <property type="entry name" value="peptidoglycan editing factor PgeF"/>
    <property type="match status" value="1"/>
</dbReference>
<keyword evidence="3" id="KW-0808">Transferase</keyword>
<dbReference type="PANTHER" id="PTHR30616:SF2">
    <property type="entry name" value="PURINE NUCLEOSIDE PHOSPHORYLASE LACC1"/>
    <property type="match status" value="1"/>
</dbReference>
<accession>A0A368L8F6</accession>
<dbReference type="SUPFAM" id="SSF64438">
    <property type="entry name" value="CNF1/YfiH-like putative cysteine hydrolases"/>
    <property type="match status" value="1"/>
</dbReference>
<evidence type="ECO:0000256" key="1">
    <source>
        <dbReference type="ARBA" id="ARBA00000553"/>
    </source>
</evidence>
<reference evidence="11 12" key="1">
    <citation type="journal article" date="2018" name="Int. J. Syst. Evol. Microbiol.">
        <title>Parvibium lacunae gen. nov., sp. nov., a new member of the family Alcaligenaceae isolated from a freshwater pond.</title>
        <authorList>
            <person name="Chen W.M."/>
            <person name="Xie P.B."/>
            <person name="Hsu M.Y."/>
            <person name="Sheu S.Y."/>
        </authorList>
    </citation>
    <scope>NUCLEOTIDE SEQUENCE [LARGE SCALE GENOMIC DNA]</scope>
    <source>
        <strain evidence="11 12">KMB9</strain>
    </source>
</reference>
<evidence type="ECO:0000256" key="6">
    <source>
        <dbReference type="ARBA" id="ARBA00022833"/>
    </source>
</evidence>
<dbReference type="Proteomes" id="UP000252357">
    <property type="component" value="Unassembled WGS sequence"/>
</dbReference>
<dbReference type="CDD" id="cd16833">
    <property type="entry name" value="YfiH"/>
    <property type="match status" value="1"/>
</dbReference>
<dbReference type="AlphaFoldDB" id="A0A368L8F6"/>
<keyword evidence="6" id="KW-0862">Zinc</keyword>
<comment type="similarity">
    <text evidence="2 10">Belongs to the purine nucleoside phosphorylase YfiH/LACC1 family.</text>
</comment>
<dbReference type="OrthoDB" id="4279at2"/>
<evidence type="ECO:0000256" key="3">
    <source>
        <dbReference type="ARBA" id="ARBA00022679"/>
    </source>
</evidence>
<comment type="catalytic activity">
    <reaction evidence="9">
        <text>S-methyl-5'-thioadenosine + phosphate = 5-(methylsulfanyl)-alpha-D-ribose 1-phosphate + adenine</text>
        <dbReference type="Rhea" id="RHEA:11852"/>
        <dbReference type="ChEBI" id="CHEBI:16708"/>
        <dbReference type="ChEBI" id="CHEBI:17509"/>
        <dbReference type="ChEBI" id="CHEBI:43474"/>
        <dbReference type="ChEBI" id="CHEBI:58533"/>
        <dbReference type="EC" id="2.4.2.28"/>
    </reaction>
    <physiologicalReaction direction="left-to-right" evidence="9">
        <dbReference type="Rhea" id="RHEA:11853"/>
    </physiologicalReaction>
</comment>
<dbReference type="InterPro" id="IPR003730">
    <property type="entry name" value="Cu_polyphenol_OxRdtase"/>
</dbReference>
<keyword evidence="12" id="KW-1185">Reference proteome</keyword>
<organism evidence="11 12">
    <name type="scientific">Parvibium lacunae</name>
    <dbReference type="NCBI Taxonomy" id="1888893"/>
    <lineage>
        <taxon>Bacteria</taxon>
        <taxon>Pseudomonadati</taxon>
        <taxon>Pseudomonadota</taxon>
        <taxon>Betaproteobacteria</taxon>
        <taxon>Burkholderiales</taxon>
        <taxon>Alcaligenaceae</taxon>
        <taxon>Parvibium</taxon>
    </lineage>
</organism>
<dbReference type="InterPro" id="IPR038371">
    <property type="entry name" value="Cu_polyphenol_OxRdtase_sf"/>
</dbReference>
<name>A0A368L8F6_9BURK</name>
<keyword evidence="5" id="KW-0378">Hydrolase</keyword>
<dbReference type="GO" id="GO:0017061">
    <property type="term" value="F:S-methyl-5-thioadenosine phosphorylase activity"/>
    <property type="evidence" value="ECO:0007669"/>
    <property type="project" value="UniProtKB-EC"/>
</dbReference>
<comment type="catalytic activity">
    <reaction evidence="7">
        <text>adenosine + H2O + H(+) = inosine + NH4(+)</text>
        <dbReference type="Rhea" id="RHEA:24408"/>
        <dbReference type="ChEBI" id="CHEBI:15377"/>
        <dbReference type="ChEBI" id="CHEBI:15378"/>
        <dbReference type="ChEBI" id="CHEBI:16335"/>
        <dbReference type="ChEBI" id="CHEBI:17596"/>
        <dbReference type="ChEBI" id="CHEBI:28938"/>
        <dbReference type="EC" id="3.5.4.4"/>
    </reaction>
    <physiologicalReaction direction="left-to-right" evidence="7">
        <dbReference type="Rhea" id="RHEA:24409"/>
    </physiologicalReaction>
</comment>
<dbReference type="GO" id="GO:0016787">
    <property type="term" value="F:hydrolase activity"/>
    <property type="evidence" value="ECO:0007669"/>
    <property type="project" value="UniProtKB-KW"/>
</dbReference>
<dbReference type="PANTHER" id="PTHR30616">
    <property type="entry name" value="UNCHARACTERIZED PROTEIN YFIH"/>
    <property type="match status" value="1"/>
</dbReference>
<dbReference type="GO" id="GO:0005507">
    <property type="term" value="F:copper ion binding"/>
    <property type="evidence" value="ECO:0007669"/>
    <property type="project" value="TreeGrafter"/>
</dbReference>